<keyword evidence="11" id="KW-0694">RNA-binding</keyword>
<dbReference type="InterPro" id="IPR000748">
    <property type="entry name" value="PsdUridine_synth_RsuA/RluB/E/F"/>
</dbReference>
<protein>
    <recommendedName>
        <fullName evidence="5">Dual-specificity RNA pseudouridine synthase RluF</fullName>
        <ecNumber evidence="4">5.4.99.21</ecNumber>
    </recommendedName>
    <alternativeName>
        <fullName evidence="7">23S rRNA pseudouridine(2604) synthase</fullName>
    </alternativeName>
    <alternativeName>
        <fullName evidence="9">Ribosomal large subunit pseudouridine synthase F</fullName>
    </alternativeName>
    <alternativeName>
        <fullName evidence="8">rRNA pseudouridylate synthase F</fullName>
    </alternativeName>
    <alternativeName>
        <fullName evidence="10">rRNA-uridine isomerase F</fullName>
    </alternativeName>
    <alternativeName>
        <fullName evidence="6">tRNA(Tyr) pseudouridine(35) synthase</fullName>
    </alternativeName>
</protein>
<evidence type="ECO:0000256" key="5">
    <source>
        <dbReference type="ARBA" id="ARBA00039989"/>
    </source>
</evidence>
<dbReference type="PANTHER" id="PTHR47683:SF2">
    <property type="entry name" value="RNA-BINDING S4 DOMAIN-CONTAINING PROTEIN"/>
    <property type="match status" value="1"/>
</dbReference>
<feature type="region of interest" description="Disordered" evidence="12">
    <location>
        <begin position="1"/>
        <end position="170"/>
    </location>
</feature>
<dbReference type="Gene3D" id="3.10.290.10">
    <property type="entry name" value="RNA-binding S4 domain"/>
    <property type="match status" value="1"/>
</dbReference>
<feature type="domain" description="RNA-binding S4" evidence="13">
    <location>
        <begin position="170"/>
        <end position="229"/>
    </location>
</feature>
<gene>
    <name evidence="14" type="ORF">DEH84_10625</name>
</gene>
<dbReference type="InterPro" id="IPR050343">
    <property type="entry name" value="RsuA_PseudoU_synthase"/>
</dbReference>
<evidence type="ECO:0000256" key="4">
    <source>
        <dbReference type="ARBA" id="ARBA00038922"/>
    </source>
</evidence>
<dbReference type="GO" id="GO:0160138">
    <property type="term" value="F:23S rRNA pseudouridine(2604) synthase activity"/>
    <property type="evidence" value="ECO:0007669"/>
    <property type="project" value="UniProtKB-EC"/>
</dbReference>
<dbReference type="EC" id="5.4.99.21" evidence="4"/>
<dbReference type="OrthoDB" id="9807213at2"/>
<dbReference type="InterPro" id="IPR036986">
    <property type="entry name" value="S4_RNA-bd_sf"/>
</dbReference>
<dbReference type="InterPro" id="IPR006145">
    <property type="entry name" value="PsdUridine_synth_RsuA/RluA"/>
</dbReference>
<dbReference type="SMART" id="SM00363">
    <property type="entry name" value="S4"/>
    <property type="match status" value="1"/>
</dbReference>
<dbReference type="SUPFAM" id="SSF55120">
    <property type="entry name" value="Pseudouridine synthase"/>
    <property type="match status" value="1"/>
</dbReference>
<keyword evidence="1" id="KW-0413">Isomerase</keyword>
<sequence length="420" mass="47518">MTERKKLSLNRPASTEGGDAPTHRKPPVRGSGTAPRKRMTAAEAAQAREEAAARAAAAPPYRPGPDDRAERGPRRDAPRHDDRRPAPQRGEDRRAAPYGDPRQREGRREPRAAAGRREDPRTGGRADRRDEPRGDRRDDRRAPSRDDFRATPRPAQPPHTERPTPDDGRMRLSKLMSERGLASRREADEWIEQGWVRVNGEVVDELGTRVLPDVEITIDPLARTQQAERVTILLHKPIGYVSGQAEDGHEPAVILIRPENRWKEDRQGLQLTRGHLRHLAPAGRLDIDSTGLLVLTQDGRIARQLIGEDSGVEKEYLVRVQAVDAPDAENVSAVVPPEVIEQLRFGLELDGRQLKPAQVSWQNEQQLRFVLREGRKRQIRRMCELVGLRVVGLKRVRMGRITLGKLPVGEWRFLRADERF</sequence>
<feature type="compositionally biased region" description="Basic and acidic residues" evidence="12">
    <location>
        <begin position="64"/>
        <end position="150"/>
    </location>
</feature>
<evidence type="ECO:0000256" key="12">
    <source>
        <dbReference type="SAM" id="MobiDB-lite"/>
    </source>
</evidence>
<comment type="catalytic activity">
    <reaction evidence="3">
        <text>uridine(2604) in 23S rRNA = pseudouridine(2604) in 23S rRNA</text>
        <dbReference type="Rhea" id="RHEA:38875"/>
        <dbReference type="Rhea" id="RHEA-COMP:10093"/>
        <dbReference type="Rhea" id="RHEA-COMP:10094"/>
        <dbReference type="ChEBI" id="CHEBI:65314"/>
        <dbReference type="ChEBI" id="CHEBI:65315"/>
        <dbReference type="EC" id="5.4.99.21"/>
    </reaction>
</comment>
<evidence type="ECO:0000256" key="10">
    <source>
        <dbReference type="ARBA" id="ARBA00043147"/>
    </source>
</evidence>
<name>A0A2U8FS33_9BURK</name>
<dbReference type="PANTHER" id="PTHR47683">
    <property type="entry name" value="PSEUDOURIDINE SYNTHASE FAMILY PROTEIN-RELATED"/>
    <property type="match status" value="1"/>
</dbReference>
<reference evidence="14 15" key="1">
    <citation type="submission" date="2018-05" db="EMBL/GenBank/DDBJ databases">
        <title>complete genome sequence of Aquabacterium olei NBRC 110486.</title>
        <authorList>
            <person name="Tang B."/>
            <person name="Chang J."/>
            <person name="Zhang L."/>
            <person name="Yang H."/>
        </authorList>
    </citation>
    <scope>NUCLEOTIDE SEQUENCE [LARGE SCALE GENOMIC DNA]</scope>
    <source>
        <strain evidence="14 15">NBRC 110486</strain>
    </source>
</reference>
<dbReference type="GO" id="GO:0003723">
    <property type="term" value="F:RNA binding"/>
    <property type="evidence" value="ECO:0007669"/>
    <property type="project" value="UniProtKB-KW"/>
</dbReference>
<dbReference type="KEGG" id="aon:DEH84_10625"/>
<proteinExistence type="predicted"/>
<evidence type="ECO:0000313" key="14">
    <source>
        <dbReference type="EMBL" id="AWI53829.1"/>
    </source>
</evidence>
<evidence type="ECO:0000256" key="3">
    <source>
        <dbReference type="ARBA" id="ARBA00036535"/>
    </source>
</evidence>
<evidence type="ECO:0000256" key="11">
    <source>
        <dbReference type="PROSITE-ProRule" id="PRU00182"/>
    </source>
</evidence>
<dbReference type="Proteomes" id="UP000244892">
    <property type="component" value="Chromosome"/>
</dbReference>
<evidence type="ECO:0000256" key="7">
    <source>
        <dbReference type="ARBA" id="ARBA00041697"/>
    </source>
</evidence>
<accession>A0A2U8FS33</accession>
<dbReference type="Pfam" id="PF00849">
    <property type="entry name" value="PseudoU_synth_2"/>
    <property type="match status" value="1"/>
</dbReference>
<dbReference type="GO" id="GO:0000455">
    <property type="term" value="P:enzyme-directed rRNA pseudouridine synthesis"/>
    <property type="evidence" value="ECO:0007669"/>
    <property type="project" value="UniProtKB-ARBA"/>
</dbReference>
<keyword evidence="15" id="KW-1185">Reference proteome</keyword>
<evidence type="ECO:0000256" key="1">
    <source>
        <dbReference type="ARBA" id="ARBA00023235"/>
    </source>
</evidence>
<evidence type="ECO:0000256" key="2">
    <source>
        <dbReference type="ARBA" id="ARBA00036390"/>
    </source>
</evidence>
<evidence type="ECO:0000256" key="8">
    <source>
        <dbReference type="ARBA" id="ARBA00042843"/>
    </source>
</evidence>
<dbReference type="Gene3D" id="3.30.2350.10">
    <property type="entry name" value="Pseudouridine synthase"/>
    <property type="match status" value="1"/>
</dbReference>
<dbReference type="RefSeq" id="WP_109036826.1">
    <property type="nucleotide sequence ID" value="NZ_CP029210.1"/>
</dbReference>
<dbReference type="CDD" id="cd00165">
    <property type="entry name" value="S4"/>
    <property type="match status" value="1"/>
</dbReference>
<dbReference type="InterPro" id="IPR002942">
    <property type="entry name" value="S4_RNA-bd"/>
</dbReference>
<dbReference type="SUPFAM" id="SSF55174">
    <property type="entry name" value="Alpha-L RNA-binding motif"/>
    <property type="match status" value="1"/>
</dbReference>
<dbReference type="NCBIfam" id="TIGR00093">
    <property type="entry name" value="pseudouridine synthase"/>
    <property type="match status" value="1"/>
</dbReference>
<dbReference type="Pfam" id="PF01479">
    <property type="entry name" value="S4"/>
    <property type="match status" value="1"/>
</dbReference>
<feature type="compositionally biased region" description="Basic and acidic residues" evidence="12">
    <location>
        <begin position="159"/>
        <end position="170"/>
    </location>
</feature>
<dbReference type="AlphaFoldDB" id="A0A2U8FS33"/>
<evidence type="ECO:0000256" key="9">
    <source>
        <dbReference type="ARBA" id="ARBA00042890"/>
    </source>
</evidence>
<dbReference type="EMBL" id="CP029210">
    <property type="protein sequence ID" value="AWI53829.1"/>
    <property type="molecule type" value="Genomic_DNA"/>
</dbReference>
<dbReference type="PROSITE" id="PS50889">
    <property type="entry name" value="S4"/>
    <property type="match status" value="1"/>
</dbReference>
<evidence type="ECO:0000256" key="6">
    <source>
        <dbReference type="ARBA" id="ARBA00041420"/>
    </source>
</evidence>
<evidence type="ECO:0000313" key="15">
    <source>
        <dbReference type="Proteomes" id="UP000244892"/>
    </source>
</evidence>
<comment type="catalytic activity">
    <reaction evidence="2">
        <text>uridine(35) in tRNA(Tyr) = pseudouridine(35) in tRNA(Tyr)</text>
        <dbReference type="Rhea" id="RHEA:60556"/>
        <dbReference type="Rhea" id="RHEA-COMP:15607"/>
        <dbReference type="Rhea" id="RHEA-COMP:15608"/>
        <dbReference type="ChEBI" id="CHEBI:65314"/>
        <dbReference type="ChEBI" id="CHEBI:65315"/>
    </reaction>
</comment>
<evidence type="ECO:0000259" key="13">
    <source>
        <dbReference type="SMART" id="SM00363"/>
    </source>
</evidence>
<dbReference type="InterPro" id="IPR020103">
    <property type="entry name" value="PsdUridine_synth_cat_dom_sf"/>
</dbReference>
<organism evidence="14 15">
    <name type="scientific">Aquabacterium olei</name>
    <dbReference type="NCBI Taxonomy" id="1296669"/>
    <lineage>
        <taxon>Bacteria</taxon>
        <taxon>Pseudomonadati</taxon>
        <taxon>Pseudomonadota</taxon>
        <taxon>Betaproteobacteria</taxon>
        <taxon>Burkholderiales</taxon>
        <taxon>Aquabacterium</taxon>
    </lineage>
</organism>